<dbReference type="SMART" id="SM00229">
    <property type="entry name" value="RasGEFN"/>
    <property type="match status" value="1"/>
</dbReference>
<dbReference type="SMART" id="SM00326">
    <property type="entry name" value="SH3"/>
    <property type="match status" value="1"/>
</dbReference>
<dbReference type="OMA" id="DWPGPDS"/>
<dbReference type="Proteomes" id="UP000006757">
    <property type="component" value="Unassembled WGS sequence"/>
</dbReference>
<dbReference type="InParanoid" id="K1W290"/>
<dbReference type="InterPro" id="IPR036964">
    <property type="entry name" value="RASGEF_cat_dom_sf"/>
</dbReference>
<feature type="region of interest" description="Disordered" evidence="5">
    <location>
        <begin position="1361"/>
        <end position="1410"/>
    </location>
</feature>
<feature type="domain" description="Ras-GEF" evidence="7">
    <location>
        <begin position="1194"/>
        <end position="1474"/>
    </location>
</feature>
<evidence type="ECO:0000259" key="6">
    <source>
        <dbReference type="PROSITE" id="PS50002"/>
    </source>
</evidence>
<feature type="region of interest" description="Disordered" evidence="5">
    <location>
        <begin position="363"/>
        <end position="407"/>
    </location>
</feature>
<dbReference type="PROSITE" id="PS50002">
    <property type="entry name" value="SH3"/>
    <property type="match status" value="1"/>
</dbReference>
<evidence type="ECO:0000313" key="11">
    <source>
        <dbReference type="Proteomes" id="UP000006757"/>
    </source>
</evidence>
<keyword evidence="11" id="KW-1185">Reference proteome</keyword>
<dbReference type="SMART" id="SM00456">
    <property type="entry name" value="WW"/>
    <property type="match status" value="2"/>
</dbReference>
<dbReference type="GO" id="GO:0005085">
    <property type="term" value="F:guanyl-nucleotide exchange factor activity"/>
    <property type="evidence" value="ECO:0007669"/>
    <property type="project" value="UniProtKB-KW"/>
</dbReference>
<dbReference type="EMBL" id="AMBO01000269">
    <property type="protein sequence ID" value="EKD03043.1"/>
    <property type="molecule type" value="Genomic_DNA"/>
</dbReference>
<evidence type="ECO:0000256" key="5">
    <source>
        <dbReference type="SAM" id="MobiDB-lite"/>
    </source>
</evidence>
<evidence type="ECO:0000259" key="7">
    <source>
        <dbReference type="PROSITE" id="PS50009"/>
    </source>
</evidence>
<dbReference type="PROSITE" id="PS50212">
    <property type="entry name" value="RASGEF_NTER"/>
    <property type="match status" value="1"/>
</dbReference>
<feature type="compositionally biased region" description="Polar residues" evidence="5">
    <location>
        <begin position="388"/>
        <end position="400"/>
    </location>
</feature>
<dbReference type="Pfam" id="PF00397">
    <property type="entry name" value="WW"/>
    <property type="match status" value="2"/>
</dbReference>
<evidence type="ECO:0000313" key="10">
    <source>
        <dbReference type="EMBL" id="EKD03043.1"/>
    </source>
</evidence>
<dbReference type="InterPro" id="IPR000651">
    <property type="entry name" value="Ras-like_Gua-exchang_fac_N"/>
</dbReference>
<evidence type="ECO:0000256" key="3">
    <source>
        <dbReference type="PROSITE-ProRule" id="PRU00168"/>
    </source>
</evidence>
<dbReference type="Pfam" id="PF00617">
    <property type="entry name" value="RasGEF"/>
    <property type="match status" value="1"/>
</dbReference>
<feature type="compositionally biased region" description="Acidic residues" evidence="5">
    <location>
        <begin position="260"/>
        <end position="270"/>
    </location>
</feature>
<feature type="region of interest" description="Disordered" evidence="5">
    <location>
        <begin position="260"/>
        <end position="343"/>
    </location>
</feature>
<dbReference type="Gene3D" id="2.30.30.40">
    <property type="entry name" value="SH3 Domains"/>
    <property type="match status" value="1"/>
</dbReference>
<feature type="domain" description="N-terminal Ras-GEF" evidence="9">
    <location>
        <begin position="1024"/>
        <end position="1155"/>
    </location>
</feature>
<dbReference type="eggNOG" id="KOG2070">
    <property type="taxonomic scope" value="Eukaryota"/>
</dbReference>
<feature type="compositionally biased region" description="Polar residues" evidence="5">
    <location>
        <begin position="1363"/>
        <end position="1397"/>
    </location>
</feature>
<dbReference type="SMART" id="SM00147">
    <property type="entry name" value="RasGEF"/>
    <property type="match status" value="1"/>
</dbReference>
<keyword evidence="10" id="KW-0132">Cell division</keyword>
<feature type="domain" description="WW" evidence="8">
    <location>
        <begin position="234"/>
        <end position="267"/>
    </location>
</feature>
<feature type="compositionally biased region" description="Polar residues" evidence="5">
    <location>
        <begin position="18"/>
        <end position="36"/>
    </location>
</feature>
<feature type="region of interest" description="Disordered" evidence="5">
    <location>
        <begin position="802"/>
        <end position="921"/>
    </location>
</feature>
<proteinExistence type="predicted"/>
<feature type="region of interest" description="Disordered" evidence="5">
    <location>
        <begin position="176"/>
        <end position="240"/>
    </location>
</feature>
<dbReference type="Gene3D" id="1.20.870.10">
    <property type="entry name" value="Son of sevenless (SoS) protein Chain: S domain 1"/>
    <property type="match status" value="1"/>
</dbReference>
<dbReference type="GO" id="GO:0005886">
    <property type="term" value="C:plasma membrane"/>
    <property type="evidence" value="ECO:0007669"/>
    <property type="project" value="TreeGrafter"/>
</dbReference>
<feature type="compositionally biased region" description="Basic and acidic residues" evidence="5">
    <location>
        <begin position="197"/>
        <end position="226"/>
    </location>
</feature>
<keyword evidence="1 4" id="KW-0728">SH3 domain</keyword>
<dbReference type="InterPro" id="IPR036020">
    <property type="entry name" value="WW_dom_sf"/>
</dbReference>
<dbReference type="PANTHER" id="PTHR23113:SF368">
    <property type="entry name" value="CELL DIVISION CONTROL PROTEIN 25"/>
    <property type="match status" value="1"/>
</dbReference>
<evidence type="ECO:0000259" key="8">
    <source>
        <dbReference type="PROSITE" id="PS50020"/>
    </source>
</evidence>
<dbReference type="CDD" id="cd11883">
    <property type="entry name" value="SH3_Sdc25"/>
    <property type="match status" value="1"/>
</dbReference>
<dbReference type="Pfam" id="PF00618">
    <property type="entry name" value="RasGEF_N"/>
    <property type="match status" value="1"/>
</dbReference>
<feature type="region of interest" description="Disordered" evidence="5">
    <location>
        <begin position="18"/>
        <end position="39"/>
    </location>
</feature>
<dbReference type="PRINTS" id="PR00452">
    <property type="entry name" value="SH3DOMAIN"/>
</dbReference>
<dbReference type="SUPFAM" id="SSF48366">
    <property type="entry name" value="Ras GEF"/>
    <property type="match status" value="1"/>
</dbReference>
<dbReference type="InterPro" id="IPR023578">
    <property type="entry name" value="Ras_GEF_dom_sf"/>
</dbReference>
<dbReference type="InterPro" id="IPR036028">
    <property type="entry name" value="SH3-like_dom_sf"/>
</dbReference>
<dbReference type="CDD" id="cd06224">
    <property type="entry name" value="REM"/>
    <property type="match status" value="1"/>
</dbReference>
<feature type="compositionally biased region" description="Polar residues" evidence="5">
    <location>
        <begin position="874"/>
        <end position="884"/>
    </location>
</feature>
<feature type="compositionally biased region" description="Low complexity" evidence="5">
    <location>
        <begin position="885"/>
        <end position="908"/>
    </location>
</feature>
<keyword evidence="10" id="KW-0131">Cell cycle</keyword>
<accession>K1W290</accession>
<dbReference type="PROSITE" id="PS50020">
    <property type="entry name" value="WW_DOMAIN_2"/>
    <property type="match status" value="2"/>
</dbReference>
<dbReference type="SUPFAM" id="SSF50044">
    <property type="entry name" value="SH3-domain"/>
    <property type="match status" value="1"/>
</dbReference>
<dbReference type="InterPro" id="IPR008937">
    <property type="entry name" value="Ras-like_GEF"/>
</dbReference>
<sequence>MSAAVISPQAALEALTINDSGPSTSLNSPTNGTHSLGGSYVDHPNDDLGLPADAHVIRVPEGEQYRVRALYDFEATDESALSFNTGDVIEVLTMLPSGWWDGMLGNNRGWFPSNYVEDVDETDLEFYAEQRNGAANDVLRPHHSLSSAGWGGDADGGWGTDGSSTSLDDLALELMGNSGTVSRPPLSASVGAPNDNDPARRRTDLGRRDTSDFAPRRGDADPDETLHPLSGRGGGHIDAWIPSLTPDGRVYYHNTQTGEDAWEIPEDDDATFASTGSDPSSNLPKRRESRQALQKAQIDGTDDNRRSPSRPISMASSHASRPPSSALLMDDQFGIPPRATSLPPPWVARLTDDGRGWYYFNTVTGEQRREPPSASTREAGSEPLHRSSIGSTLNAQQGAQQPRRGTEWEERIRQSLAPLVVPPPQPTMAILIEAVSEALREVFDAAIAGSSAEEELLMTRETNVGFELARRHDQASVEQAASAQKAVISAVRDLVVACGYVGPLIPQQSGQEPPFDEMVRPKWAKDMSLVGSLGLLALTTHNAITGPRSEEHGSSAWTDVLRAATKLRVVVEAFPGLAHPDTPPPERDALEGGRLAAWFGVDNLGDFMSGRFGFGHIVDPHLRPLDQAAVVEVQKIKAEVEAALRATATGQDDSILEILRAVTHYRDAVGHIDIAVTIDLDGDASTPNGTDAANADDQKAYNELISKARQTLRDLDAASRSLDSVAADLFLRSEGNGTSQIRDTINSNVASILRSLQGLLLISQQQAASLEHGVVRGALGHRSPTKVGAIRAAAESAASPINATVNRVSTPPDRNRTQSISSTASRLSRQSMPGHIRGPSTADTHRTRPSGSEQELLEQVQPSRNADDSKRRSILSTIGSKSGHSPSASQTSLSTSARREASSSSTSLPYPHPELDATSIRSSNRASILKAVPSFLRNRSGSEIEPEDAARASKKSKKLSKILGEEIGIHRSSSSQSSSRAPLSPITTAPSIPAPMPPPAAARAGQAAWYLETDYPPGEIVFDDRGNVKAGTIRALVERLTPHTAADTAYFQAFMLTYRSFVTTDELVEHLIRRYHVEPPADLNEEQLKEWRLRKMTPIRLRVANTFKAWLDNQFMEDRDGHALDVVEEFARTTLVANGSELMSKQLLALIERRRRGDSTAQARRVVMGAVLPSPAPIFPRILGGKPLFVLDIQPLELARQLTIMEANSFQRIKTAECLNKAWQSTDQAPNIHHVTDLHNRISCWCGSLILQQGDPKSRANVLKYFIKVATELRTLNNFASMASIIAGLNLSPISRLKQSWAQLSEKLLKEWGMLEKLFDSTKNFARYKELLKMINPPCVPFFAFYQTSLVFIEDGNKDNVPLPSSQPMSPTSSGGHSMRDSTTFSVLSGATPTSPAANRDGRDGRDGEPRPMLINFFKRQLTADILRDIQQYQSQPYNLAVCKPVQQYIEQGLAEVEISIDVLYELSLKVEAKQQA</sequence>
<feature type="compositionally biased region" description="Polar residues" evidence="5">
    <location>
        <begin position="272"/>
        <end position="283"/>
    </location>
</feature>
<evidence type="ECO:0000259" key="9">
    <source>
        <dbReference type="PROSITE" id="PS50212"/>
    </source>
</evidence>
<keyword evidence="2 3" id="KW-0344">Guanine-nucleotide releasing factor</keyword>
<gene>
    <name evidence="10" type="ORF">A1Q2_02645</name>
</gene>
<dbReference type="SUPFAM" id="SSF51045">
    <property type="entry name" value="WW domain"/>
    <property type="match status" value="2"/>
</dbReference>
<dbReference type="GO" id="GO:0051301">
    <property type="term" value="P:cell division"/>
    <property type="evidence" value="ECO:0007669"/>
    <property type="project" value="UniProtKB-KW"/>
</dbReference>
<dbReference type="FunCoup" id="K1W290">
    <property type="interactions" value="33"/>
</dbReference>
<reference evidence="10 11" key="1">
    <citation type="journal article" date="2012" name="Eukaryot. Cell">
        <title>Genome sequence of the Trichosporon asahii environmental strain CBS 8904.</title>
        <authorList>
            <person name="Yang R.Y."/>
            <person name="Li H.T."/>
            <person name="Zhu H."/>
            <person name="Zhou G.P."/>
            <person name="Wang M."/>
            <person name="Wang L."/>
        </authorList>
    </citation>
    <scope>NUCLEOTIDE SEQUENCE [LARGE SCALE GENOMIC DNA]</scope>
    <source>
        <strain evidence="10 11">CBS 8904</strain>
    </source>
</reference>
<evidence type="ECO:0000256" key="4">
    <source>
        <dbReference type="PROSITE-ProRule" id="PRU00192"/>
    </source>
</evidence>
<dbReference type="Gene3D" id="1.10.840.10">
    <property type="entry name" value="Ras guanine-nucleotide exchange factors catalytic domain"/>
    <property type="match status" value="1"/>
</dbReference>
<feature type="domain" description="SH3" evidence="6">
    <location>
        <begin position="62"/>
        <end position="121"/>
    </location>
</feature>
<dbReference type="OrthoDB" id="546434at2759"/>
<dbReference type="GO" id="GO:0007265">
    <property type="term" value="P:Ras protein signal transduction"/>
    <property type="evidence" value="ECO:0007669"/>
    <property type="project" value="TreeGrafter"/>
</dbReference>
<dbReference type="Gene3D" id="2.20.70.10">
    <property type="match status" value="2"/>
</dbReference>
<feature type="compositionally biased region" description="Polar residues" evidence="5">
    <location>
        <begin position="817"/>
        <end position="831"/>
    </location>
</feature>
<evidence type="ECO:0000256" key="1">
    <source>
        <dbReference type="ARBA" id="ARBA00022443"/>
    </source>
</evidence>
<dbReference type="PROSITE" id="PS50009">
    <property type="entry name" value="RASGEF_CAT"/>
    <property type="match status" value="1"/>
</dbReference>
<dbReference type="CDD" id="cd00155">
    <property type="entry name" value="RasGEF"/>
    <property type="match status" value="1"/>
</dbReference>
<dbReference type="InterPro" id="IPR001202">
    <property type="entry name" value="WW_dom"/>
</dbReference>
<dbReference type="HOGENOM" id="CLU_002632_0_1_1"/>
<dbReference type="FunFam" id="2.30.30.40:FF:000072">
    <property type="entry name" value="Unconventional Myosin IB"/>
    <property type="match status" value="1"/>
</dbReference>
<name>K1W290_TRIAC</name>
<organism evidence="10 11">
    <name type="scientific">Trichosporon asahii var. asahii (strain CBS 8904)</name>
    <name type="common">Yeast</name>
    <dbReference type="NCBI Taxonomy" id="1220162"/>
    <lineage>
        <taxon>Eukaryota</taxon>
        <taxon>Fungi</taxon>
        <taxon>Dikarya</taxon>
        <taxon>Basidiomycota</taxon>
        <taxon>Agaricomycotina</taxon>
        <taxon>Tremellomycetes</taxon>
        <taxon>Trichosporonales</taxon>
        <taxon>Trichosporonaceae</taxon>
        <taxon>Trichosporon</taxon>
    </lineage>
</organism>
<dbReference type="Pfam" id="PF00018">
    <property type="entry name" value="SH3_1"/>
    <property type="match status" value="1"/>
</dbReference>
<dbReference type="STRING" id="1220162.K1W290"/>
<feature type="compositionally biased region" description="Low complexity" evidence="5">
    <location>
        <begin position="313"/>
        <end position="326"/>
    </location>
</feature>
<feature type="domain" description="WW" evidence="8">
    <location>
        <begin position="340"/>
        <end position="374"/>
    </location>
</feature>
<evidence type="ECO:0000256" key="2">
    <source>
        <dbReference type="ARBA" id="ARBA00022658"/>
    </source>
</evidence>
<dbReference type="PANTHER" id="PTHR23113">
    <property type="entry name" value="GUANINE NUCLEOTIDE EXCHANGE FACTOR"/>
    <property type="match status" value="1"/>
</dbReference>
<dbReference type="InterPro" id="IPR001895">
    <property type="entry name" value="RASGEF_cat_dom"/>
</dbReference>
<comment type="caution">
    <text evidence="10">The sequence shown here is derived from an EMBL/GenBank/DDBJ whole genome shotgun (WGS) entry which is preliminary data.</text>
</comment>
<dbReference type="InterPro" id="IPR001452">
    <property type="entry name" value="SH3_domain"/>
</dbReference>
<protein>
    <submittedName>
        <fullName evidence="10">Cell division control protein 25</fullName>
    </submittedName>
</protein>
<dbReference type="CDD" id="cd00201">
    <property type="entry name" value="WW"/>
    <property type="match status" value="2"/>
</dbReference>
<dbReference type="eggNOG" id="KOG3417">
    <property type="taxonomic scope" value="Eukaryota"/>
</dbReference>
<feature type="compositionally biased region" description="Basic and acidic residues" evidence="5">
    <location>
        <begin position="1400"/>
        <end position="1410"/>
    </location>
</feature>
<feature type="region of interest" description="Disordered" evidence="5">
    <location>
        <begin position="966"/>
        <end position="999"/>
    </location>
</feature>